<dbReference type="Pfam" id="PF13469">
    <property type="entry name" value="Sulfotransfer_3"/>
    <property type="match status" value="1"/>
</dbReference>
<evidence type="ECO:0000313" key="2">
    <source>
        <dbReference type="Proteomes" id="UP000470384"/>
    </source>
</evidence>
<dbReference type="InterPro" id="IPR027417">
    <property type="entry name" value="P-loop_NTPase"/>
</dbReference>
<dbReference type="Proteomes" id="UP000470384">
    <property type="component" value="Unassembled WGS sequence"/>
</dbReference>
<reference evidence="1 2" key="1">
    <citation type="journal article" date="2016" name="Int. J. Syst. Evol. Microbiol.">
        <title>Pyruvatibacter mobilis gen. nov., sp. nov., a marine bacterium from the culture broth of Picochlorum sp. 122.</title>
        <authorList>
            <person name="Wang G."/>
            <person name="Tang M."/>
            <person name="Wu H."/>
            <person name="Dai S."/>
            <person name="Li T."/>
            <person name="Chen C."/>
            <person name="He H."/>
            <person name="Fan J."/>
            <person name="Xiang W."/>
            <person name="Li X."/>
        </authorList>
    </citation>
    <scope>NUCLEOTIDE SEQUENCE [LARGE SCALE GENOMIC DNA]</scope>
    <source>
        <strain evidence="1 2">GYP-11</strain>
    </source>
</reference>
<gene>
    <name evidence="1" type="ORF">GTQ45_01480</name>
</gene>
<protein>
    <recommendedName>
        <fullName evidence="3">Sulfotransferase</fullName>
    </recommendedName>
</protein>
<comment type="caution">
    <text evidence="1">The sequence shown here is derived from an EMBL/GenBank/DDBJ whole genome shotgun (WGS) entry which is preliminary data.</text>
</comment>
<organism evidence="1 2">
    <name type="scientific">Pyruvatibacter mobilis</name>
    <dbReference type="NCBI Taxonomy" id="1712261"/>
    <lineage>
        <taxon>Bacteria</taxon>
        <taxon>Pseudomonadati</taxon>
        <taxon>Pseudomonadota</taxon>
        <taxon>Alphaproteobacteria</taxon>
        <taxon>Hyphomicrobiales</taxon>
        <taxon>Parvibaculaceae</taxon>
        <taxon>Pyruvatibacter</taxon>
    </lineage>
</organism>
<name>A0A845Q840_9HYPH</name>
<dbReference type="OrthoDB" id="9800698at2"/>
<evidence type="ECO:0008006" key="3">
    <source>
        <dbReference type="Google" id="ProtNLM"/>
    </source>
</evidence>
<dbReference type="RefSeq" id="WP_160586504.1">
    <property type="nucleotide sequence ID" value="NZ_BMHN01000001.1"/>
</dbReference>
<dbReference type="SUPFAM" id="SSF52540">
    <property type="entry name" value="P-loop containing nucleoside triphosphate hydrolases"/>
    <property type="match status" value="1"/>
</dbReference>
<keyword evidence="2" id="KW-1185">Reference proteome</keyword>
<accession>A0A845Q840</accession>
<dbReference type="GeneID" id="300656457"/>
<dbReference type="AlphaFoldDB" id="A0A845Q840"/>
<sequence>MSKGSTGSITSLDAMEQILLEKGSSQDTSPAPVFLIASPRTGSTYAYQLLVGTFGLPFISNFTNEHFPHHPILGLSIQRSWCQNQLIDTSSAFGKTVGLFQPSEASAVMTNWFGGGHPSEITSRHVIHGKEEHMIQTLAAAEVLFSRPLLIKNAWNCFRLDYLHQTFPNSKFIWLRRDIAAAAKSDLQARYITKKLPTAWNSATPRNYPHLKTRPYWEQVVENQYEFARAIQDHISMAGKQHITEVWYEDLLEDEEQTLSQLASAAPELGACLTESQLRRHEPTKSISTSLSPEDDKAIEQYIAATSTRLTNCRYPTK</sequence>
<dbReference type="EMBL" id="WXYQ01000001">
    <property type="protein sequence ID" value="NBG94400.1"/>
    <property type="molecule type" value="Genomic_DNA"/>
</dbReference>
<evidence type="ECO:0000313" key="1">
    <source>
        <dbReference type="EMBL" id="NBG94400.1"/>
    </source>
</evidence>
<proteinExistence type="predicted"/>
<dbReference type="Gene3D" id="3.40.50.300">
    <property type="entry name" value="P-loop containing nucleotide triphosphate hydrolases"/>
    <property type="match status" value="1"/>
</dbReference>